<dbReference type="InterPro" id="IPR036188">
    <property type="entry name" value="FAD/NAD-bd_sf"/>
</dbReference>
<keyword evidence="9" id="KW-1185">Reference proteome</keyword>
<evidence type="ECO:0000256" key="4">
    <source>
        <dbReference type="ARBA" id="ARBA00022827"/>
    </source>
</evidence>
<dbReference type="OrthoDB" id="1154541at2"/>
<dbReference type="Proteomes" id="UP000050454">
    <property type="component" value="Unassembled WGS sequence"/>
</dbReference>
<dbReference type="SUPFAM" id="SSF54373">
    <property type="entry name" value="FAD-linked reductases, C-terminal domain"/>
    <property type="match status" value="1"/>
</dbReference>
<evidence type="ECO:0000256" key="3">
    <source>
        <dbReference type="ARBA" id="ARBA00022630"/>
    </source>
</evidence>
<evidence type="ECO:0000256" key="2">
    <source>
        <dbReference type="ARBA" id="ARBA00010790"/>
    </source>
</evidence>
<reference evidence="8 9" key="1">
    <citation type="submission" date="2015-07" db="EMBL/GenBank/DDBJ databases">
        <title>The draft genome sequence of Leadbetterella sp. JN14-9.</title>
        <authorList>
            <person name="Liu Y."/>
            <person name="Du J."/>
            <person name="Shao Z."/>
        </authorList>
    </citation>
    <scope>NUCLEOTIDE SEQUENCE [LARGE SCALE GENOMIC DNA]</scope>
    <source>
        <strain evidence="8 9">JN14-9</strain>
    </source>
</reference>
<feature type="domain" description="Glucose-methanol-choline oxidoreductase N-terminal" evidence="6">
    <location>
        <begin position="232"/>
        <end position="347"/>
    </location>
</feature>
<name>A0A0P7BBE8_9BACT</name>
<dbReference type="AlphaFoldDB" id="A0A0P7BBE8"/>
<dbReference type="InterPro" id="IPR007867">
    <property type="entry name" value="GMC_OxRtase_C"/>
</dbReference>
<gene>
    <name evidence="8" type="ORF">AFM12_11220</name>
</gene>
<dbReference type="GO" id="GO:0016614">
    <property type="term" value="F:oxidoreductase activity, acting on CH-OH group of donors"/>
    <property type="evidence" value="ECO:0007669"/>
    <property type="project" value="InterPro"/>
</dbReference>
<evidence type="ECO:0000259" key="7">
    <source>
        <dbReference type="Pfam" id="PF05199"/>
    </source>
</evidence>
<accession>A0A0P7BBE8</accession>
<feature type="domain" description="Glucose-methanol-choline oxidoreductase C-terminal" evidence="7">
    <location>
        <begin position="436"/>
        <end position="557"/>
    </location>
</feature>
<evidence type="ECO:0000313" key="9">
    <source>
        <dbReference type="Proteomes" id="UP000050454"/>
    </source>
</evidence>
<proteinExistence type="inferred from homology"/>
<evidence type="ECO:0000313" key="8">
    <source>
        <dbReference type="EMBL" id="KPM47817.1"/>
    </source>
</evidence>
<comment type="caution">
    <text evidence="8">The sequence shown here is derived from an EMBL/GenBank/DDBJ whole genome shotgun (WGS) entry which is preliminary data.</text>
</comment>
<protein>
    <submittedName>
        <fullName evidence="8">GMC family oxidoreductase</fullName>
    </submittedName>
</protein>
<dbReference type="Pfam" id="PF05199">
    <property type="entry name" value="GMC_oxred_C"/>
    <property type="match status" value="1"/>
</dbReference>
<dbReference type="Pfam" id="PF00732">
    <property type="entry name" value="GMC_oxred_N"/>
    <property type="match status" value="1"/>
</dbReference>
<comment type="cofactor">
    <cofactor evidence="1">
        <name>FAD</name>
        <dbReference type="ChEBI" id="CHEBI:57692"/>
    </cofactor>
</comment>
<evidence type="ECO:0000259" key="6">
    <source>
        <dbReference type="Pfam" id="PF00732"/>
    </source>
</evidence>
<dbReference type="Pfam" id="PF13450">
    <property type="entry name" value="NAD_binding_8"/>
    <property type="match status" value="1"/>
</dbReference>
<dbReference type="RefSeq" id="WP_055148221.1">
    <property type="nucleotide sequence ID" value="NZ_JXSZ01000009.1"/>
</dbReference>
<dbReference type="PANTHER" id="PTHR42784">
    <property type="entry name" value="PYRANOSE 2-OXIDASE"/>
    <property type="match status" value="1"/>
</dbReference>
<dbReference type="SUPFAM" id="SSF51905">
    <property type="entry name" value="FAD/NAD(P)-binding domain"/>
    <property type="match status" value="1"/>
</dbReference>
<dbReference type="PATRIC" id="fig|1605367.3.peg.3637"/>
<dbReference type="InterPro" id="IPR051473">
    <property type="entry name" value="P2Ox-like"/>
</dbReference>
<dbReference type="STRING" id="1605367.AFM12_11220"/>
<dbReference type="Gene3D" id="3.50.50.60">
    <property type="entry name" value="FAD/NAD(P)-binding domain"/>
    <property type="match status" value="2"/>
</dbReference>
<comment type="similarity">
    <text evidence="2">Belongs to the GMC oxidoreductase family.</text>
</comment>
<evidence type="ECO:0000256" key="5">
    <source>
        <dbReference type="ARBA" id="ARBA00023002"/>
    </source>
</evidence>
<keyword evidence="3" id="KW-0285">Flavoprotein</keyword>
<evidence type="ECO:0000256" key="1">
    <source>
        <dbReference type="ARBA" id="ARBA00001974"/>
    </source>
</evidence>
<keyword evidence="4" id="KW-0274">FAD</keyword>
<sequence length="573" mass="64077">MYINFNENTENSFDAIVVGSGISGGIAAKELAEKGLKVLMIERGPQNDHISSYKHALTPPWEMPHRERITNEIRERFPYMTSEGGYPVNETNDHFWMPFEESPYIREKPYDWYRGFGTGGKSLLWGRQVYRWSDLDFEANLKEGVAIDWPIRYKDIAPWYSHVEKFAGVSGEKLGLPHLPDSEFQPPMELNCVELDLKEKIKQKYGSERIITIGRVAHLTEPTEEQQALGRASCQYRNACAKGCPYGAYFSTNAASLPAAMKTGNLTLLSNAAVSEVIFDEETQKAKGVIAIDRETKESKEFFAKVVFLNASTIGTAHIMLNSKSARFPYGLGNDSGMLGRNLMDHHSRAGAGGRVEGFTDQYYFGRRANGFFIPRYRNIGNDKRDYLRGFDYQGGASRGRGNTAGKPSFGAELKESLNEPGSWSVYMSAFGETLPYEENRMYLHETEKDPYGIPKIVFDAEIKENELKMRVDMKNDAAEILEACGVKNVFSFANEKPPLGLSKHETGTARMGHDPKTSVLNKHNQVWGCENVFVTDGAAMTSSGCVNPSLTYMALAARAADFAKNALKRGDF</sequence>
<dbReference type="EMBL" id="LGTQ01000009">
    <property type="protein sequence ID" value="KPM47817.1"/>
    <property type="molecule type" value="Genomic_DNA"/>
</dbReference>
<dbReference type="PANTHER" id="PTHR42784:SF1">
    <property type="entry name" value="PYRANOSE 2-OXIDASE"/>
    <property type="match status" value="1"/>
</dbReference>
<organism evidence="8 9">
    <name type="scientific">Jiulongibacter sediminis</name>
    <dbReference type="NCBI Taxonomy" id="1605367"/>
    <lineage>
        <taxon>Bacteria</taxon>
        <taxon>Pseudomonadati</taxon>
        <taxon>Bacteroidota</taxon>
        <taxon>Cytophagia</taxon>
        <taxon>Cytophagales</taxon>
        <taxon>Leadbetterellaceae</taxon>
        <taxon>Jiulongibacter</taxon>
    </lineage>
</organism>
<dbReference type="GO" id="GO:0050660">
    <property type="term" value="F:flavin adenine dinucleotide binding"/>
    <property type="evidence" value="ECO:0007669"/>
    <property type="project" value="InterPro"/>
</dbReference>
<dbReference type="InterPro" id="IPR000172">
    <property type="entry name" value="GMC_OxRdtase_N"/>
</dbReference>
<keyword evidence="5" id="KW-0560">Oxidoreductase</keyword>